<sequence length="463" mass="51266">MKMMSGLVCALSISLASCAGITTKREEITLSVGPDVAPGQPVPGYQKIIVSTFDPIGFCRDSFVGKLGRALFRNSDKSIMTLMLDDAPISIFIYDKGSNSCTKQTGGYLSHTDFERNDTAGEGKHTVKLAYVEEHQVSGFEVALGFATALTSLPIASQEVVSKLSVDIDNAIAKSLSGNSTISHGFVTPSAGPTRFDVTSTIKGVPYKIAQFDVVSKTNMIDEIAIQNGVMSMRLMDKLTIKKQLDERRTNNDRSLISGDVSTARLDCDYLIKRYSDVLNVRDMKMLREYYLIENHENIVRPELLEACRLPNTPPELSMPLRVMLENYFNSARENQGTQFMVDFIATPESDAPLLSKKWSYAPQGFDYQTVGQLLNAGLQQPPGCYSFSRKDRNTFYFSMPVKLKTYYFVAQLDRSYTREEEAEGKRSKILSLGVTDIFQNAGAGEYQEQKKACGPAQSIAEG</sequence>
<reference evidence="1" key="1">
    <citation type="submission" date="2023-12" db="EMBL/GenBank/DDBJ databases">
        <title>Genome sequencing and assembly of bacterial species from a model synthetic community.</title>
        <authorList>
            <person name="Hogle S.L."/>
        </authorList>
    </citation>
    <scope>NUCLEOTIDE SEQUENCE</scope>
    <source>
        <strain evidence="1">SBW25</strain>
    </source>
</reference>
<evidence type="ECO:0000313" key="1">
    <source>
        <dbReference type="EMBL" id="WQD73700.1"/>
    </source>
</evidence>
<name>A0ACD4XWP1_PSEFL</name>
<keyword evidence="2" id="KW-1185">Reference proteome</keyword>
<proteinExistence type="predicted"/>
<gene>
    <name evidence="1" type="ORF">U0037_06965</name>
</gene>
<dbReference type="EMBL" id="CP140009">
    <property type="protein sequence ID" value="WQD73700.1"/>
    <property type="molecule type" value="Genomic_DNA"/>
</dbReference>
<accession>A0ACD4XWP1</accession>
<dbReference type="Proteomes" id="UP001325023">
    <property type="component" value="Chromosome"/>
</dbReference>
<protein>
    <submittedName>
        <fullName evidence="1">Uncharacterized protein</fullName>
    </submittedName>
</protein>
<evidence type="ECO:0000313" key="2">
    <source>
        <dbReference type="Proteomes" id="UP001325023"/>
    </source>
</evidence>
<organism evidence="1 2">
    <name type="scientific">Pseudomonas fluorescens</name>
    <dbReference type="NCBI Taxonomy" id="294"/>
    <lineage>
        <taxon>Bacteria</taxon>
        <taxon>Pseudomonadati</taxon>
        <taxon>Pseudomonadota</taxon>
        <taxon>Gammaproteobacteria</taxon>
        <taxon>Pseudomonadales</taxon>
        <taxon>Pseudomonadaceae</taxon>
        <taxon>Pseudomonas</taxon>
    </lineage>
</organism>